<dbReference type="Proteomes" id="UP000076744">
    <property type="component" value="Unassembled WGS sequence"/>
</dbReference>
<proteinExistence type="predicted"/>
<dbReference type="Pfam" id="PF14497">
    <property type="entry name" value="GST_C_3"/>
    <property type="match status" value="1"/>
</dbReference>
<dbReference type="CDD" id="cd03039">
    <property type="entry name" value="GST_N_Sigma_like"/>
    <property type="match status" value="1"/>
</dbReference>
<gene>
    <name evidence="3" type="ORF">ISF_08578</name>
</gene>
<feature type="domain" description="GST C-terminal" evidence="2">
    <location>
        <begin position="105"/>
        <end position="253"/>
    </location>
</feature>
<dbReference type="Gene3D" id="3.40.30.10">
    <property type="entry name" value="Glutaredoxin"/>
    <property type="match status" value="1"/>
</dbReference>
<keyword evidence="4" id="KW-1185">Reference proteome</keyword>
<dbReference type="PROSITE" id="PS50405">
    <property type="entry name" value="GST_CTER"/>
    <property type="match status" value="1"/>
</dbReference>
<dbReference type="GeneID" id="30024870"/>
<dbReference type="InterPro" id="IPR036282">
    <property type="entry name" value="Glutathione-S-Trfase_C_sf"/>
</dbReference>
<dbReference type="InterPro" id="IPR050213">
    <property type="entry name" value="GST_superfamily"/>
</dbReference>
<dbReference type="InterPro" id="IPR004046">
    <property type="entry name" value="GST_C"/>
</dbReference>
<feature type="domain" description="GST N-terminal" evidence="1">
    <location>
        <begin position="16"/>
        <end position="102"/>
    </location>
</feature>
<dbReference type="PANTHER" id="PTHR11571">
    <property type="entry name" value="GLUTATHIONE S-TRANSFERASE"/>
    <property type="match status" value="1"/>
</dbReference>
<protein>
    <submittedName>
        <fullName evidence="3">Glutathione S-transferase, protein</fullName>
    </submittedName>
</protein>
<reference evidence="3 4" key="1">
    <citation type="journal article" date="2016" name="Genome Biol. Evol.">
        <title>Divergent and convergent evolution of fungal pathogenicity.</title>
        <authorList>
            <person name="Shang Y."/>
            <person name="Xiao G."/>
            <person name="Zheng P."/>
            <person name="Cen K."/>
            <person name="Zhan S."/>
            <person name="Wang C."/>
        </authorList>
    </citation>
    <scope>NUCLEOTIDE SEQUENCE [LARGE SCALE GENOMIC DNA]</scope>
    <source>
        <strain evidence="3 4">ARSEF 2679</strain>
    </source>
</reference>
<dbReference type="RefSeq" id="XP_018700645.1">
    <property type="nucleotide sequence ID" value="XM_018852181.1"/>
</dbReference>
<dbReference type="GO" id="GO:0004364">
    <property type="term" value="F:glutathione transferase activity"/>
    <property type="evidence" value="ECO:0007669"/>
    <property type="project" value="TreeGrafter"/>
</dbReference>
<dbReference type="SUPFAM" id="SSF52833">
    <property type="entry name" value="Thioredoxin-like"/>
    <property type="match status" value="1"/>
</dbReference>
<dbReference type="InterPro" id="IPR036249">
    <property type="entry name" value="Thioredoxin-like_sf"/>
</dbReference>
<dbReference type="EMBL" id="AZHB01000032">
    <property type="protein sequence ID" value="OAA53876.1"/>
    <property type="molecule type" value="Genomic_DNA"/>
</dbReference>
<dbReference type="AlphaFoldDB" id="A0A167M3L6"/>
<comment type="caution">
    <text evidence="3">The sequence shown here is derived from an EMBL/GenBank/DDBJ whole genome shotgun (WGS) entry which is preliminary data.</text>
</comment>
<dbReference type="OrthoDB" id="414243at2759"/>
<evidence type="ECO:0000259" key="2">
    <source>
        <dbReference type="PROSITE" id="PS50405"/>
    </source>
</evidence>
<dbReference type="InterPro" id="IPR010987">
    <property type="entry name" value="Glutathione-S-Trfase_C-like"/>
</dbReference>
<dbReference type="GO" id="GO:0006749">
    <property type="term" value="P:glutathione metabolic process"/>
    <property type="evidence" value="ECO:0007669"/>
    <property type="project" value="TreeGrafter"/>
</dbReference>
<keyword evidence="3" id="KW-0808">Transferase</keyword>
<evidence type="ECO:0000313" key="4">
    <source>
        <dbReference type="Proteomes" id="UP000076744"/>
    </source>
</evidence>
<dbReference type="PROSITE" id="PS50404">
    <property type="entry name" value="GST_NTER"/>
    <property type="match status" value="1"/>
</dbReference>
<name>A0A167M3L6_CORFA</name>
<accession>A0A167M3L6</accession>
<dbReference type="STRING" id="1081104.A0A167M3L6"/>
<dbReference type="PANTHER" id="PTHR11571:SF263">
    <property type="entry name" value="GLUTATHIONE S-TRANSFERASE"/>
    <property type="match status" value="1"/>
</dbReference>
<dbReference type="CDD" id="cd03192">
    <property type="entry name" value="GST_C_Sigma_like"/>
    <property type="match status" value="1"/>
</dbReference>
<dbReference type="InterPro" id="IPR004045">
    <property type="entry name" value="Glutathione_S-Trfase_N"/>
</dbReference>
<organism evidence="3 4">
    <name type="scientific">Cordyceps fumosorosea (strain ARSEF 2679)</name>
    <name type="common">Isaria fumosorosea</name>
    <dbReference type="NCBI Taxonomy" id="1081104"/>
    <lineage>
        <taxon>Eukaryota</taxon>
        <taxon>Fungi</taxon>
        <taxon>Dikarya</taxon>
        <taxon>Ascomycota</taxon>
        <taxon>Pezizomycotina</taxon>
        <taxon>Sordariomycetes</taxon>
        <taxon>Hypocreomycetidae</taxon>
        <taxon>Hypocreales</taxon>
        <taxon>Cordycipitaceae</taxon>
        <taxon>Cordyceps</taxon>
    </lineage>
</organism>
<evidence type="ECO:0000313" key="3">
    <source>
        <dbReference type="EMBL" id="OAA53876.1"/>
    </source>
</evidence>
<dbReference type="Gene3D" id="1.20.1050.10">
    <property type="match status" value="1"/>
</dbReference>
<evidence type="ECO:0000259" key="1">
    <source>
        <dbReference type="PROSITE" id="PS50404"/>
    </source>
</evidence>
<dbReference type="SUPFAM" id="SSF47616">
    <property type="entry name" value="GST C-terminal domain-like"/>
    <property type="match status" value="1"/>
</dbReference>
<sequence>MSEPDSKRLKTTGDEPEYELVYWPGIPGRGEFVRLLFEEAGVAYADPARTSPDKAVAQVLAATDAGANPPVLAVPVLKHGAVTLSQTPSILLYLATRLGLAPAATETAFYHLNQACLTILDGFCTEVHETHHPVATSLHYEEQKPEAKKRAKAFIEERAPKFLAYVQRLVDSGDGPWLHGDSLTYVDLVLFQCIDGTSYAFPKTMAQLKASGKYDGVFKHYEAVKERPNIKAYLASERRAKYGDGIWRHYPELEDTIEVEVTVNE</sequence>